<organism evidence="1 2">
    <name type="scientific">Acrobeloides nanus</name>
    <dbReference type="NCBI Taxonomy" id="290746"/>
    <lineage>
        <taxon>Eukaryota</taxon>
        <taxon>Metazoa</taxon>
        <taxon>Ecdysozoa</taxon>
        <taxon>Nematoda</taxon>
        <taxon>Chromadorea</taxon>
        <taxon>Rhabditida</taxon>
        <taxon>Tylenchina</taxon>
        <taxon>Cephalobomorpha</taxon>
        <taxon>Cephaloboidea</taxon>
        <taxon>Cephalobidae</taxon>
        <taxon>Acrobeloides</taxon>
    </lineage>
</organism>
<accession>A0A914CGM6</accession>
<proteinExistence type="predicted"/>
<keyword evidence="1" id="KW-1185">Reference proteome</keyword>
<dbReference type="WBParaSite" id="ACRNAN_scaffold10652.g9376.t1">
    <property type="protein sequence ID" value="ACRNAN_scaffold10652.g9376.t1"/>
    <property type="gene ID" value="ACRNAN_scaffold10652.g9376"/>
</dbReference>
<reference evidence="2" key="1">
    <citation type="submission" date="2022-11" db="UniProtKB">
        <authorList>
            <consortium name="WormBaseParasite"/>
        </authorList>
    </citation>
    <scope>IDENTIFICATION</scope>
</reference>
<sequence>MVLCSYQNQIYEALGDVEQTAKMVDKDQINEIGKIILDHEYEEDVCVIIAHRHFNLAQDEAMLETLEGKSRVSRPVSWENIASMGAFPNVITCTRENQWYPVGYGTRTSETRPCSEKEFTEGIPTTYSFARGKNGQVEQGCNRGCRPTQAGHVIVHIG</sequence>
<protein>
    <submittedName>
        <fullName evidence="2">Uncharacterized protein</fullName>
    </submittedName>
</protein>
<name>A0A914CGM6_9BILA</name>
<evidence type="ECO:0000313" key="1">
    <source>
        <dbReference type="Proteomes" id="UP000887540"/>
    </source>
</evidence>
<evidence type="ECO:0000313" key="2">
    <source>
        <dbReference type="WBParaSite" id="ACRNAN_scaffold10652.g9376.t1"/>
    </source>
</evidence>
<dbReference type="AlphaFoldDB" id="A0A914CGM6"/>
<dbReference type="Proteomes" id="UP000887540">
    <property type="component" value="Unplaced"/>
</dbReference>